<dbReference type="SUPFAM" id="SSF46626">
    <property type="entry name" value="Cytochrome c"/>
    <property type="match status" value="1"/>
</dbReference>
<dbReference type="PANTHER" id="PTHR37823:SF4">
    <property type="entry name" value="MENAQUINOL-CYTOCHROME C REDUCTASE CYTOCHROME B_C SUBUNIT"/>
    <property type="match status" value="1"/>
</dbReference>
<keyword evidence="4" id="KW-0249">Electron transport</keyword>
<organism evidence="10 11">
    <name type="scientific">Heliobacterium chlorum</name>
    <dbReference type="NCBI Taxonomy" id="2698"/>
    <lineage>
        <taxon>Bacteria</taxon>
        <taxon>Bacillati</taxon>
        <taxon>Bacillota</taxon>
        <taxon>Clostridia</taxon>
        <taxon>Eubacteriales</taxon>
        <taxon>Heliobacteriaceae</taxon>
        <taxon>Heliobacterium</taxon>
    </lineage>
</organism>
<comment type="caution">
    <text evidence="10">The sequence shown here is derived from an EMBL/GenBank/DDBJ whole genome shotgun (WGS) entry which is preliminary data.</text>
</comment>
<dbReference type="InterPro" id="IPR036909">
    <property type="entry name" value="Cyt_c-like_dom_sf"/>
</dbReference>
<dbReference type="EMBL" id="JACVHF010000004">
    <property type="protein sequence ID" value="MBC9784204.1"/>
    <property type="molecule type" value="Genomic_DNA"/>
</dbReference>
<dbReference type="PROSITE" id="PS51007">
    <property type="entry name" value="CYTC"/>
    <property type="match status" value="1"/>
</dbReference>
<keyword evidence="11" id="KW-1185">Reference proteome</keyword>
<feature type="region of interest" description="Disordered" evidence="7">
    <location>
        <begin position="26"/>
        <end position="69"/>
    </location>
</feature>
<dbReference type="InterPro" id="IPR012218">
    <property type="entry name" value="Cyt_c_BACSU-c550-type"/>
</dbReference>
<dbReference type="PIRSF" id="PIRSF000025">
    <property type="entry name" value="Cytc_Bsub_c550"/>
    <property type="match status" value="1"/>
</dbReference>
<proteinExistence type="predicted"/>
<dbReference type="Gene3D" id="1.10.760.10">
    <property type="entry name" value="Cytochrome c-like domain"/>
    <property type="match status" value="1"/>
</dbReference>
<evidence type="ECO:0000313" key="10">
    <source>
        <dbReference type="EMBL" id="MBC9784204.1"/>
    </source>
</evidence>
<evidence type="ECO:0000313" key="11">
    <source>
        <dbReference type="Proteomes" id="UP000617402"/>
    </source>
</evidence>
<feature type="signal peptide" evidence="8">
    <location>
        <begin position="1"/>
        <end position="21"/>
    </location>
</feature>
<keyword evidence="1" id="KW-0813">Transport</keyword>
<feature type="domain" description="Cytochrome c" evidence="9">
    <location>
        <begin position="63"/>
        <end position="146"/>
    </location>
</feature>
<dbReference type="Pfam" id="PF00034">
    <property type="entry name" value="Cytochrom_C"/>
    <property type="match status" value="1"/>
</dbReference>
<dbReference type="Proteomes" id="UP000617402">
    <property type="component" value="Unassembled WGS sequence"/>
</dbReference>
<reference evidence="10 11" key="1">
    <citation type="submission" date="2020-07" db="EMBL/GenBank/DDBJ databases">
        <title>Draft whole-genome sequence of Heliobacterium chlorum DSM 3682, type strain.</title>
        <authorList>
            <person name="Kyndt J.A."/>
            <person name="Meyer T.E."/>
            <person name="Imhoff J.F."/>
        </authorList>
    </citation>
    <scope>NUCLEOTIDE SEQUENCE [LARGE SCALE GENOMIC DNA]</scope>
    <source>
        <strain evidence="10 11">DSM 3682</strain>
    </source>
</reference>
<dbReference type="RefSeq" id="WP_188039318.1">
    <property type="nucleotide sequence ID" value="NZ_JACVHF010000004.1"/>
</dbReference>
<evidence type="ECO:0000259" key="9">
    <source>
        <dbReference type="PROSITE" id="PS51007"/>
    </source>
</evidence>
<dbReference type="InterPro" id="IPR051811">
    <property type="entry name" value="Cytochrome_c550/c551-like"/>
</dbReference>
<keyword evidence="2 6" id="KW-0349">Heme</keyword>
<evidence type="ECO:0000256" key="7">
    <source>
        <dbReference type="SAM" id="MobiDB-lite"/>
    </source>
</evidence>
<feature type="compositionally biased region" description="Basic and acidic residues" evidence="7">
    <location>
        <begin position="54"/>
        <end position="69"/>
    </location>
</feature>
<evidence type="ECO:0000256" key="5">
    <source>
        <dbReference type="ARBA" id="ARBA00023004"/>
    </source>
</evidence>
<evidence type="ECO:0000256" key="4">
    <source>
        <dbReference type="ARBA" id="ARBA00022982"/>
    </source>
</evidence>
<keyword evidence="5 6" id="KW-0408">Iron</keyword>
<feature type="chain" id="PRO_5045288198" evidence="8">
    <location>
        <begin position="22"/>
        <end position="146"/>
    </location>
</feature>
<sequence>MKNFKLIGVAAVLGLSLVTLTACNGGSQAPAAPEKKVETSAPKAEQAPAPAPKAEAKTETKTADAGKGKELFNGKGACNSCHKIGTEGTAAIGPDLEKVGAKYDADKIAKILANPTGEGLQATMPPAAALSDDEKKEVAKFLASQK</sequence>
<dbReference type="InterPro" id="IPR009056">
    <property type="entry name" value="Cyt_c-like_dom"/>
</dbReference>
<evidence type="ECO:0000256" key="1">
    <source>
        <dbReference type="ARBA" id="ARBA00022448"/>
    </source>
</evidence>
<evidence type="ECO:0000256" key="6">
    <source>
        <dbReference type="PROSITE-ProRule" id="PRU00433"/>
    </source>
</evidence>
<evidence type="ECO:0000256" key="8">
    <source>
        <dbReference type="SAM" id="SignalP"/>
    </source>
</evidence>
<accession>A0ABR7T088</accession>
<keyword evidence="8" id="KW-0732">Signal</keyword>
<gene>
    <name evidence="10" type="ORF">H1S01_06735</name>
</gene>
<dbReference type="PANTHER" id="PTHR37823">
    <property type="entry name" value="CYTOCHROME C-553-LIKE"/>
    <property type="match status" value="1"/>
</dbReference>
<evidence type="ECO:0000256" key="2">
    <source>
        <dbReference type="ARBA" id="ARBA00022617"/>
    </source>
</evidence>
<protein>
    <submittedName>
        <fullName evidence="10">Cytochrome c</fullName>
    </submittedName>
</protein>
<dbReference type="PROSITE" id="PS51257">
    <property type="entry name" value="PROKAR_LIPOPROTEIN"/>
    <property type="match status" value="1"/>
</dbReference>
<name>A0ABR7T088_HELCL</name>
<evidence type="ECO:0000256" key="3">
    <source>
        <dbReference type="ARBA" id="ARBA00022723"/>
    </source>
</evidence>
<keyword evidence="3 6" id="KW-0479">Metal-binding</keyword>